<feature type="compositionally biased region" description="Low complexity" evidence="7">
    <location>
        <begin position="16"/>
        <end position="38"/>
    </location>
</feature>
<dbReference type="GO" id="GO:0005634">
    <property type="term" value="C:nucleus"/>
    <property type="evidence" value="ECO:0007669"/>
    <property type="project" value="UniProtKB-SubCell"/>
</dbReference>
<dbReference type="FunFam" id="2.20.25.80:FF:000007">
    <property type="entry name" value="WRKY transcription factor 22"/>
    <property type="match status" value="1"/>
</dbReference>
<feature type="domain" description="WRKY" evidence="8">
    <location>
        <begin position="177"/>
        <end position="243"/>
    </location>
</feature>
<keyword evidence="4" id="KW-0804">Transcription</keyword>
<evidence type="ECO:0000259" key="8">
    <source>
        <dbReference type="PROSITE" id="PS50811"/>
    </source>
</evidence>
<name>A0A2Z7BUR4_9LAMI</name>
<evidence type="ECO:0000256" key="5">
    <source>
        <dbReference type="ARBA" id="ARBA00023242"/>
    </source>
</evidence>
<dbReference type="AlphaFoldDB" id="A0A2Z7BUR4"/>
<evidence type="ECO:0000256" key="7">
    <source>
        <dbReference type="SAM" id="MobiDB-lite"/>
    </source>
</evidence>
<sequence length="358" mass="38714">MEDDWDLQAVVRGCGSTSSATATATATSSSTSITTATIPTPPNDLSTASFLQNYNSTSAAYNCQDLFQPRRESFVEDLHDLYKPFFPGSQQLAPQIRSVTTPKSLPISPLSVLGAFQGGLSSSEQQQQQLLQQTQITQKQLPISVANASKATSVSQNPTSRSTKRRKNNLKRVCHVPAESLSSDMWSWRKYGQKPIKGSPYPRGYYKCSTSKGCMARKQVERNRSDPGMFIVTYTAEHNHPIPTHRNSLAGCTRPKLAAASNPSSENSDKPSCSPATSPPEDLSQTPGKLESSQEELAEAEDDDLSVSDMALEDDFFEGLEDLAGPDHGECIDDQFPASLEFPWLDKHTATAGGGGGG</sequence>
<feature type="compositionally biased region" description="Polar residues" evidence="7">
    <location>
        <begin position="147"/>
        <end position="161"/>
    </location>
</feature>
<dbReference type="GO" id="GO:0003700">
    <property type="term" value="F:DNA-binding transcription factor activity"/>
    <property type="evidence" value="ECO:0007669"/>
    <property type="project" value="InterPro"/>
</dbReference>
<protein>
    <submittedName>
        <fullName evidence="9">WRKY transcription factor 23</fullName>
    </submittedName>
</protein>
<evidence type="ECO:0000256" key="1">
    <source>
        <dbReference type="ARBA" id="ARBA00004123"/>
    </source>
</evidence>
<proteinExistence type="inferred from homology"/>
<dbReference type="SUPFAM" id="SSF118290">
    <property type="entry name" value="WRKY DNA-binding domain"/>
    <property type="match status" value="1"/>
</dbReference>
<dbReference type="OrthoDB" id="662136at2759"/>
<keyword evidence="2" id="KW-0805">Transcription regulation</keyword>
<dbReference type="InterPro" id="IPR003657">
    <property type="entry name" value="WRKY_dom"/>
</dbReference>
<feature type="region of interest" description="Disordered" evidence="7">
    <location>
        <begin position="256"/>
        <end position="310"/>
    </location>
</feature>
<comment type="similarity">
    <text evidence="6">Belongs to the WRKY group II-e family.</text>
</comment>
<comment type="subcellular location">
    <subcellularLocation>
        <location evidence="1">Nucleus</location>
    </subcellularLocation>
</comment>
<organism evidence="9 10">
    <name type="scientific">Dorcoceras hygrometricum</name>
    <dbReference type="NCBI Taxonomy" id="472368"/>
    <lineage>
        <taxon>Eukaryota</taxon>
        <taxon>Viridiplantae</taxon>
        <taxon>Streptophyta</taxon>
        <taxon>Embryophyta</taxon>
        <taxon>Tracheophyta</taxon>
        <taxon>Spermatophyta</taxon>
        <taxon>Magnoliopsida</taxon>
        <taxon>eudicotyledons</taxon>
        <taxon>Gunneridae</taxon>
        <taxon>Pentapetalae</taxon>
        <taxon>asterids</taxon>
        <taxon>lamiids</taxon>
        <taxon>Lamiales</taxon>
        <taxon>Gesneriaceae</taxon>
        <taxon>Didymocarpoideae</taxon>
        <taxon>Trichosporeae</taxon>
        <taxon>Loxocarpinae</taxon>
        <taxon>Dorcoceras</taxon>
    </lineage>
</organism>
<evidence type="ECO:0000313" key="10">
    <source>
        <dbReference type="Proteomes" id="UP000250235"/>
    </source>
</evidence>
<dbReference type="Pfam" id="PF03106">
    <property type="entry name" value="WRKY"/>
    <property type="match status" value="1"/>
</dbReference>
<gene>
    <name evidence="9" type="ORF">F511_01276</name>
</gene>
<dbReference type="Proteomes" id="UP000250235">
    <property type="component" value="Unassembled WGS sequence"/>
</dbReference>
<dbReference type="PROSITE" id="PS50811">
    <property type="entry name" value="WRKY"/>
    <property type="match status" value="1"/>
</dbReference>
<dbReference type="Gene3D" id="2.20.25.80">
    <property type="entry name" value="WRKY domain"/>
    <property type="match status" value="1"/>
</dbReference>
<feature type="compositionally biased region" description="Acidic residues" evidence="7">
    <location>
        <begin position="293"/>
        <end position="310"/>
    </location>
</feature>
<feature type="region of interest" description="Disordered" evidence="7">
    <location>
        <begin position="15"/>
        <end position="42"/>
    </location>
</feature>
<dbReference type="PANTHER" id="PTHR32096">
    <property type="entry name" value="WRKY TRANSCRIPTION FACTOR 30-RELATED-RELATED"/>
    <property type="match status" value="1"/>
</dbReference>
<keyword evidence="3" id="KW-0238">DNA-binding</keyword>
<reference evidence="9 10" key="1">
    <citation type="journal article" date="2015" name="Proc. Natl. Acad. Sci. U.S.A.">
        <title>The resurrection genome of Boea hygrometrica: A blueprint for survival of dehydration.</title>
        <authorList>
            <person name="Xiao L."/>
            <person name="Yang G."/>
            <person name="Zhang L."/>
            <person name="Yang X."/>
            <person name="Zhao S."/>
            <person name="Ji Z."/>
            <person name="Zhou Q."/>
            <person name="Hu M."/>
            <person name="Wang Y."/>
            <person name="Chen M."/>
            <person name="Xu Y."/>
            <person name="Jin H."/>
            <person name="Xiao X."/>
            <person name="Hu G."/>
            <person name="Bao F."/>
            <person name="Hu Y."/>
            <person name="Wan P."/>
            <person name="Li L."/>
            <person name="Deng X."/>
            <person name="Kuang T."/>
            <person name="Xiang C."/>
            <person name="Zhu J.K."/>
            <person name="Oliver M.J."/>
            <person name="He Y."/>
        </authorList>
    </citation>
    <scope>NUCLEOTIDE SEQUENCE [LARGE SCALE GENOMIC DNA]</scope>
    <source>
        <strain evidence="10">cv. XS01</strain>
    </source>
</reference>
<dbReference type="SMART" id="SM00774">
    <property type="entry name" value="WRKY"/>
    <property type="match status" value="1"/>
</dbReference>
<keyword evidence="10" id="KW-1185">Reference proteome</keyword>
<evidence type="ECO:0000256" key="3">
    <source>
        <dbReference type="ARBA" id="ARBA00023125"/>
    </source>
</evidence>
<keyword evidence="5" id="KW-0539">Nucleus</keyword>
<dbReference type="GO" id="GO:0000976">
    <property type="term" value="F:transcription cis-regulatory region binding"/>
    <property type="evidence" value="ECO:0007669"/>
    <property type="project" value="TreeGrafter"/>
</dbReference>
<dbReference type="InterPro" id="IPR044810">
    <property type="entry name" value="WRKY_plant"/>
</dbReference>
<feature type="region of interest" description="Disordered" evidence="7">
    <location>
        <begin position="147"/>
        <end position="170"/>
    </location>
</feature>
<evidence type="ECO:0000256" key="4">
    <source>
        <dbReference type="ARBA" id="ARBA00023163"/>
    </source>
</evidence>
<dbReference type="InterPro" id="IPR036576">
    <property type="entry name" value="WRKY_dom_sf"/>
</dbReference>
<evidence type="ECO:0000256" key="6">
    <source>
        <dbReference type="ARBA" id="ARBA00060761"/>
    </source>
</evidence>
<dbReference type="EMBL" id="KV003144">
    <property type="protein sequence ID" value="KZV37408.1"/>
    <property type="molecule type" value="Genomic_DNA"/>
</dbReference>
<evidence type="ECO:0000256" key="2">
    <source>
        <dbReference type="ARBA" id="ARBA00023015"/>
    </source>
</evidence>
<accession>A0A2Z7BUR4</accession>
<evidence type="ECO:0000313" key="9">
    <source>
        <dbReference type="EMBL" id="KZV37408.1"/>
    </source>
</evidence>
<dbReference type="PANTHER" id="PTHR32096:SF155">
    <property type="entry name" value="WRKY TRANSCRIPTION FACTOR 22-LIKE"/>
    <property type="match status" value="1"/>
</dbReference>
<feature type="compositionally biased region" description="Polar residues" evidence="7">
    <location>
        <begin position="261"/>
        <end position="276"/>
    </location>
</feature>